<dbReference type="NCBIfam" id="NF001884">
    <property type="entry name" value="PRK00630.1"/>
    <property type="match status" value="1"/>
</dbReference>
<dbReference type="Proteomes" id="UP001199916">
    <property type="component" value="Unassembled WGS sequence"/>
</dbReference>
<dbReference type="InterPro" id="IPR014864">
    <property type="entry name" value="TF_NikR_Ni-bd_C"/>
</dbReference>
<evidence type="ECO:0000256" key="2">
    <source>
        <dbReference type="ARBA" id="ARBA00022596"/>
    </source>
</evidence>
<dbReference type="InterPro" id="IPR022988">
    <property type="entry name" value="Ni_resp_reg_NikR"/>
</dbReference>
<evidence type="ECO:0000313" key="11">
    <source>
        <dbReference type="Proteomes" id="UP001199916"/>
    </source>
</evidence>
<evidence type="ECO:0000259" key="9">
    <source>
        <dbReference type="Pfam" id="PF08753"/>
    </source>
</evidence>
<comment type="caution">
    <text evidence="10">The sequence shown here is derived from an EMBL/GenBank/DDBJ whole genome shotgun (WGS) entry which is preliminary data.</text>
</comment>
<dbReference type="NCBIfam" id="NF003381">
    <property type="entry name" value="PRK04460.1"/>
    <property type="match status" value="1"/>
</dbReference>
<feature type="binding site" evidence="7">
    <location>
        <position position="94"/>
    </location>
    <ligand>
        <name>Ni(2+)</name>
        <dbReference type="ChEBI" id="CHEBI:49786"/>
    </ligand>
</feature>
<dbReference type="Gene3D" id="3.30.70.1150">
    <property type="entry name" value="ACT-like. Chain A, domain 2"/>
    <property type="match status" value="1"/>
</dbReference>
<dbReference type="InterPro" id="IPR010985">
    <property type="entry name" value="Ribbon_hlx_hlx"/>
</dbReference>
<dbReference type="CDD" id="cd22231">
    <property type="entry name" value="RHH_NikR_HicB-like"/>
    <property type="match status" value="1"/>
</dbReference>
<evidence type="ECO:0000256" key="6">
    <source>
        <dbReference type="ARBA" id="ARBA00023163"/>
    </source>
</evidence>
<keyword evidence="3 7" id="KW-0479">Metal-binding</keyword>
<accession>A0ABS8YGT4</accession>
<keyword evidence="4 7" id="KW-0805">Transcription regulation</keyword>
<evidence type="ECO:0000313" key="10">
    <source>
        <dbReference type="EMBL" id="MCE5171185.1"/>
    </source>
</evidence>
<dbReference type="NCBIfam" id="NF002815">
    <property type="entry name" value="PRK02967.1"/>
    <property type="match status" value="1"/>
</dbReference>
<keyword evidence="11" id="KW-1185">Reference proteome</keyword>
<feature type="domain" description="Ribbon-helix-helix protein CopG" evidence="8">
    <location>
        <begin position="7"/>
        <end position="48"/>
    </location>
</feature>
<name>A0ABS8YGT4_9BACL</name>
<dbReference type="InterPro" id="IPR013321">
    <property type="entry name" value="Arc_rbn_hlx_hlx"/>
</dbReference>
<keyword evidence="5 7" id="KW-0238">DNA-binding</keyword>
<dbReference type="SUPFAM" id="SSF47598">
    <property type="entry name" value="Ribbon-helix-helix"/>
    <property type="match status" value="1"/>
</dbReference>
<evidence type="ECO:0000259" key="8">
    <source>
        <dbReference type="Pfam" id="PF01402"/>
    </source>
</evidence>
<keyword evidence="2 7" id="KW-0533">Nickel</keyword>
<dbReference type="SUPFAM" id="SSF55021">
    <property type="entry name" value="ACT-like"/>
    <property type="match status" value="1"/>
</dbReference>
<feature type="binding site" evidence="7">
    <location>
        <position position="92"/>
    </location>
    <ligand>
        <name>Ni(2+)</name>
        <dbReference type="ChEBI" id="CHEBI:49786"/>
    </ligand>
</feature>
<sequence length="141" mass="16053">MNDSNLKRFGVSMDGKLLEKFDETIKAKGYENRSEAVRDLVRDALVKEFLEDDDKVVAGSILLFYNHHHRNLLDELSNLQHEMHDLILATTHFHLDPSNCLELIVVKGKAKELKVLSDQIISLKGVKYGKFTVAPIDEPHS</sequence>
<reference evidence="10 11" key="1">
    <citation type="submission" date="2021-11" db="EMBL/GenBank/DDBJ databases">
        <title>Draft genome sequence of Paenibacillus profundus YoMME, a new Gram-positive bacteria with exoelectrogenic properties.</title>
        <authorList>
            <person name="Hubenova Y."/>
            <person name="Hubenova E."/>
            <person name="Manasiev Y."/>
            <person name="Peykov S."/>
            <person name="Mitov M."/>
        </authorList>
    </citation>
    <scope>NUCLEOTIDE SEQUENCE [LARGE SCALE GENOMIC DNA]</scope>
    <source>
        <strain evidence="10 11">YoMME</strain>
    </source>
</reference>
<evidence type="ECO:0000256" key="3">
    <source>
        <dbReference type="ARBA" id="ARBA00022723"/>
    </source>
</evidence>
<dbReference type="Gene3D" id="1.10.1220.10">
    <property type="entry name" value="Met repressor-like"/>
    <property type="match status" value="1"/>
</dbReference>
<gene>
    <name evidence="10" type="primary">nikR</name>
    <name evidence="10" type="ORF">LQV63_17940</name>
</gene>
<keyword evidence="6 7" id="KW-0804">Transcription</keyword>
<feature type="binding site" evidence="7">
    <location>
        <position position="100"/>
    </location>
    <ligand>
        <name>Ni(2+)</name>
        <dbReference type="ChEBI" id="CHEBI:49786"/>
    </ligand>
</feature>
<dbReference type="PANTHER" id="PTHR34719">
    <property type="entry name" value="NICKEL-RESPONSIVE REGULATOR"/>
    <property type="match status" value="1"/>
</dbReference>
<evidence type="ECO:0000256" key="5">
    <source>
        <dbReference type="ARBA" id="ARBA00023125"/>
    </source>
</evidence>
<dbReference type="InterPro" id="IPR027271">
    <property type="entry name" value="Acetolactate_synth/TF_NikR_C"/>
</dbReference>
<dbReference type="Pfam" id="PF01402">
    <property type="entry name" value="RHH_1"/>
    <property type="match status" value="1"/>
</dbReference>
<dbReference type="InterPro" id="IPR045865">
    <property type="entry name" value="ACT-like_dom_sf"/>
</dbReference>
<dbReference type="InterPro" id="IPR002145">
    <property type="entry name" value="CopG"/>
</dbReference>
<evidence type="ECO:0000256" key="7">
    <source>
        <dbReference type="HAMAP-Rule" id="MF_00476"/>
    </source>
</evidence>
<dbReference type="HAMAP" id="MF_00476">
    <property type="entry name" value="NikR"/>
    <property type="match status" value="1"/>
</dbReference>
<dbReference type="NCBIfam" id="NF002169">
    <property type="entry name" value="PRK01002.1"/>
    <property type="match status" value="1"/>
</dbReference>
<organism evidence="10 11">
    <name type="scientific">Paenibacillus profundus</name>
    <dbReference type="NCBI Taxonomy" id="1173085"/>
    <lineage>
        <taxon>Bacteria</taxon>
        <taxon>Bacillati</taxon>
        <taxon>Bacillota</taxon>
        <taxon>Bacilli</taxon>
        <taxon>Bacillales</taxon>
        <taxon>Paenibacillaceae</taxon>
        <taxon>Paenibacillus</taxon>
    </lineage>
</organism>
<dbReference type="EMBL" id="JAJNBZ010000015">
    <property type="protein sequence ID" value="MCE5171185.1"/>
    <property type="molecule type" value="Genomic_DNA"/>
</dbReference>
<dbReference type="Pfam" id="PF08753">
    <property type="entry name" value="NikR_C"/>
    <property type="match status" value="1"/>
</dbReference>
<dbReference type="InterPro" id="IPR050192">
    <property type="entry name" value="CopG/NikR_regulator"/>
</dbReference>
<proteinExistence type="inferred from homology"/>
<comment type="cofactor">
    <cofactor evidence="7">
        <name>Ni(2+)</name>
        <dbReference type="ChEBI" id="CHEBI:49786"/>
    </cofactor>
    <text evidence="7">Binds 1 nickel ion per subunit.</text>
</comment>
<feature type="domain" description="Transcription factor NikR nickel binding C-terminal" evidence="9">
    <location>
        <begin position="58"/>
        <end position="133"/>
    </location>
</feature>
<comment type="similarity">
    <text evidence="1 7">Belongs to the transcriptional regulatory CopG/NikR family.</text>
</comment>
<feature type="binding site" evidence="7">
    <location>
        <position position="81"/>
    </location>
    <ligand>
        <name>Ni(2+)</name>
        <dbReference type="ChEBI" id="CHEBI:49786"/>
    </ligand>
</feature>
<comment type="function">
    <text evidence="7">Transcriptional regulator.</text>
</comment>
<evidence type="ECO:0000256" key="1">
    <source>
        <dbReference type="ARBA" id="ARBA00008478"/>
    </source>
</evidence>
<evidence type="ECO:0000256" key="4">
    <source>
        <dbReference type="ARBA" id="ARBA00023015"/>
    </source>
</evidence>
<dbReference type="PANTHER" id="PTHR34719:SF2">
    <property type="entry name" value="NICKEL-RESPONSIVE REGULATOR"/>
    <property type="match status" value="1"/>
</dbReference>
<dbReference type="RefSeq" id="WP_019421515.1">
    <property type="nucleotide sequence ID" value="NZ_JAJNBZ010000015.1"/>
</dbReference>
<protein>
    <recommendedName>
        <fullName evidence="7">Putative nickel-responsive regulator</fullName>
    </recommendedName>
</protein>